<evidence type="ECO:0000313" key="4">
    <source>
        <dbReference type="Proteomes" id="UP001058626"/>
    </source>
</evidence>
<evidence type="ECO:0000313" key="3">
    <source>
        <dbReference type="EMBL" id="BDN82467.1"/>
    </source>
</evidence>
<dbReference type="FunFam" id="1.20.1260.20:FF:000001">
    <property type="entry name" value="PPE family protein PPE41"/>
    <property type="match status" value="1"/>
</dbReference>
<dbReference type="PANTHER" id="PTHR46766:SF1">
    <property type="entry name" value="GLUTAMINE-RICH PROTEIN 2"/>
    <property type="match status" value="1"/>
</dbReference>
<keyword evidence="4" id="KW-1185">Reference proteome</keyword>
<feature type="domain" description="PPE" evidence="2">
    <location>
        <begin position="3"/>
        <end position="166"/>
    </location>
</feature>
<dbReference type="InterPro" id="IPR000030">
    <property type="entry name" value="PPE_dom"/>
</dbReference>
<reference evidence="3" key="1">
    <citation type="submission" date="2022-06" db="EMBL/GenBank/DDBJ databases">
        <title>Complete genome sequence of Mycobacterium pseudoshottsii NJB1907-Z4.</title>
        <authorList>
            <person name="Komine T."/>
            <person name="Fukano H."/>
            <person name="Wada S."/>
        </authorList>
    </citation>
    <scope>NUCLEOTIDE SEQUENCE</scope>
    <source>
        <strain evidence="3">NJB1907-Z4</strain>
    </source>
</reference>
<dbReference type="Proteomes" id="UP001058626">
    <property type="component" value="Chromosome"/>
</dbReference>
<gene>
    <name evidence="3" type="primary">PPE25_2</name>
    <name evidence="3" type="ORF">NJB1907Z4_C26820</name>
</gene>
<proteinExistence type="inferred from homology"/>
<name>A0A9N7LNP4_9MYCO</name>
<accession>A0A9N7LNP4</accession>
<dbReference type="EMBL" id="AP026367">
    <property type="protein sequence ID" value="BDN82467.1"/>
    <property type="molecule type" value="Genomic_DNA"/>
</dbReference>
<dbReference type="InterPro" id="IPR038332">
    <property type="entry name" value="PPE_sf"/>
</dbReference>
<dbReference type="Gene3D" id="1.20.1260.20">
    <property type="entry name" value="PPE superfamily"/>
    <property type="match status" value="1"/>
</dbReference>
<dbReference type="SUPFAM" id="SSF140459">
    <property type="entry name" value="PE/PPE dimer-like"/>
    <property type="match status" value="1"/>
</dbReference>
<dbReference type="GO" id="GO:0052572">
    <property type="term" value="P:response to host immune response"/>
    <property type="evidence" value="ECO:0007669"/>
    <property type="project" value="TreeGrafter"/>
</dbReference>
<comment type="similarity">
    <text evidence="1">Belongs to the mycobacterial PPE family.</text>
</comment>
<evidence type="ECO:0000256" key="1">
    <source>
        <dbReference type="ARBA" id="ARBA00010652"/>
    </source>
</evidence>
<dbReference type="Pfam" id="PF00823">
    <property type="entry name" value="PPE"/>
    <property type="match status" value="1"/>
</dbReference>
<dbReference type="AlphaFoldDB" id="A0A9N7LNP4"/>
<dbReference type="PANTHER" id="PTHR46766">
    <property type="entry name" value="GLUTAMINE-RICH PROTEIN 2"/>
    <property type="match status" value="1"/>
</dbReference>
<evidence type="ECO:0000259" key="2">
    <source>
        <dbReference type="Pfam" id="PF00823"/>
    </source>
</evidence>
<organism evidence="3 4">
    <name type="scientific">Mycobacterium pseudoshottsii</name>
    <dbReference type="NCBI Taxonomy" id="265949"/>
    <lineage>
        <taxon>Bacteria</taxon>
        <taxon>Bacillati</taxon>
        <taxon>Actinomycetota</taxon>
        <taxon>Actinomycetes</taxon>
        <taxon>Mycobacteriales</taxon>
        <taxon>Mycobacteriaceae</taxon>
        <taxon>Mycobacterium</taxon>
        <taxon>Mycobacterium ulcerans group</taxon>
    </lineage>
</organism>
<sequence>MFDFGALPPEINSGRMYTDPGSGPIMAAASAWDALAAELSSAASGYSSVIAELTSSPWLGPASRSMMSAVAPYVTWLSAAAAQTETAASQARAAAAAYETAFVMTAPPPVIAANRVLLMTLVATNVFGQNTPAIAATEAQYMEMWAQDAAAMYSYAGSSALATELPRFAPPPDTTSVNAAGGQSAVVAQAAATPAGDSAQTITATIPQLLSSAGVPGLQQLSLSSVSSMSPSAASSPTVWQIIQTQVQNFLTYGLPTPDNNYAGLYPGMYNALRQTLQAYFGVGIGNSGWSIAQQLTFGPGGTTAGAGGAWYPTPEFAALGADTWHWHPMASFASSSKVGGLSVPASWGTTPGAVEQASTKPREHQFHYLTGRSEPCERIERRAARIPGWIARRPAHRQPGRALRIPLPRPDQTAVGRLMSWPQQPLRVTVIGFKGCQ</sequence>
<protein>
    <submittedName>
        <fullName evidence="3">PPE family protein</fullName>
    </submittedName>
</protein>